<sequence length="122" mass="13457">MTLSTQDLMEVAGLNTDGVLGFEAQIAMRKSRLEAVWPAHLQGSRVDNFRHGSALARVWMTMRRGVGGARRRIRAEEAARTGGMMTVLRAGTASDLRQEQIETLRKAIEILAQVEELNPTPA</sequence>
<dbReference type="AlphaFoldDB" id="C5B420"/>
<name>C5B420_METEA</name>
<proteinExistence type="predicted"/>
<organism evidence="1 2">
    <name type="scientific">Methylorubrum extorquens (strain ATCC 14718 / DSM 1338 / JCM 2805 / NCIMB 9133 / AM1)</name>
    <name type="common">Methylobacterium extorquens</name>
    <dbReference type="NCBI Taxonomy" id="272630"/>
    <lineage>
        <taxon>Bacteria</taxon>
        <taxon>Pseudomonadati</taxon>
        <taxon>Pseudomonadota</taxon>
        <taxon>Alphaproteobacteria</taxon>
        <taxon>Hyphomicrobiales</taxon>
        <taxon>Methylobacteriaceae</taxon>
        <taxon>Methylorubrum</taxon>
    </lineage>
</organism>
<gene>
    <name evidence="1" type="ordered locus">MexAM1_META2p0329</name>
</gene>
<keyword evidence="2" id="KW-1185">Reference proteome</keyword>
<evidence type="ECO:0000313" key="1">
    <source>
        <dbReference type="EMBL" id="ACS43202.1"/>
    </source>
</evidence>
<accession>C5B420</accession>
<keyword evidence="1" id="KW-0614">Plasmid</keyword>
<dbReference type="RefSeq" id="WP_012753686.1">
    <property type="nucleotide sequence ID" value="NC_012811.1"/>
</dbReference>
<dbReference type="KEGG" id="mea:Mex_2p0329"/>
<reference evidence="1 2" key="1">
    <citation type="journal article" date="2009" name="PLoS ONE">
        <title>Methylobacterium genome sequences: a reference blueprint to investigate microbial metabolism of C1 compounds from natural and industrial sources.</title>
        <authorList>
            <person name="Vuilleumier S."/>
            <person name="Chistoserdova L."/>
            <person name="Lee M.-C."/>
            <person name="Bringel F."/>
            <person name="Lajus A."/>
            <person name="Zhou Y."/>
            <person name="Gourion B."/>
            <person name="Barbe V."/>
            <person name="Chang J."/>
            <person name="Cruveiller S."/>
            <person name="Dossat C."/>
            <person name="Gillett W."/>
            <person name="Gruffaz C."/>
            <person name="Haugen E."/>
            <person name="Hourcade E."/>
            <person name="Levy R."/>
            <person name="Mangenot S."/>
            <person name="Muller E."/>
            <person name="Nadalig T."/>
            <person name="Pagni M."/>
            <person name="Penny C."/>
            <person name="Peyraud R."/>
            <person name="Robinson D.G."/>
            <person name="Roche D."/>
            <person name="Rouy Z."/>
            <person name="Saenampechek C."/>
            <person name="Salvignol G."/>
            <person name="Vallenet D."/>
            <person name="Wu Z."/>
            <person name="Marx C.J."/>
            <person name="Vorholt J.A."/>
            <person name="Olson M.V."/>
            <person name="Kaul R."/>
            <person name="Weissenbach J."/>
            <person name="Medigue C."/>
            <person name="Lidstrom M.E."/>
        </authorList>
    </citation>
    <scope>NUCLEOTIDE SEQUENCE [LARGE SCALE GENOMIC DNA]</scope>
    <source>
        <strain evidence="2">ATCC 14718 / DSM 1338 / JCM 2805 / NCIMB 9133 / AM1</strain>
    </source>
</reference>
<dbReference type="Proteomes" id="UP000009081">
    <property type="component" value="Plasmid megaplasmid"/>
</dbReference>
<dbReference type="EMBL" id="CP001511">
    <property type="protein sequence ID" value="ACS43202.1"/>
    <property type="molecule type" value="Genomic_DNA"/>
</dbReference>
<protein>
    <submittedName>
        <fullName evidence="1">Uncharacterized protein</fullName>
    </submittedName>
</protein>
<evidence type="ECO:0000313" key="2">
    <source>
        <dbReference type="Proteomes" id="UP000009081"/>
    </source>
</evidence>
<dbReference type="HOGENOM" id="CLU_2023987_0_0_5"/>
<geneLocation type="plasmid" evidence="1 2">
    <name>megaplasmid</name>
</geneLocation>